<accession>A0A934HUU5</accession>
<dbReference type="AlphaFoldDB" id="A0A934HUU5"/>
<comment type="caution">
    <text evidence="2">The sequence shown here is derived from an EMBL/GenBank/DDBJ whole genome shotgun (WGS) entry which is preliminary data.</text>
</comment>
<protein>
    <submittedName>
        <fullName evidence="2">Uncharacterized protein</fullName>
    </submittedName>
</protein>
<name>A0A934HUU5_9RHOB</name>
<evidence type="ECO:0000313" key="3">
    <source>
        <dbReference type="Proteomes" id="UP000613255"/>
    </source>
</evidence>
<organism evidence="2 3">
    <name type="scientific">Pontibaca salina</name>
    <dbReference type="NCBI Taxonomy" id="2795731"/>
    <lineage>
        <taxon>Bacteria</taxon>
        <taxon>Pseudomonadati</taxon>
        <taxon>Pseudomonadota</taxon>
        <taxon>Alphaproteobacteria</taxon>
        <taxon>Rhodobacterales</taxon>
        <taxon>Roseobacteraceae</taxon>
        <taxon>Pontibaca</taxon>
    </lineage>
</organism>
<evidence type="ECO:0000313" key="2">
    <source>
        <dbReference type="EMBL" id="MBI6630930.1"/>
    </source>
</evidence>
<feature type="region of interest" description="Disordered" evidence="1">
    <location>
        <begin position="1"/>
        <end position="28"/>
    </location>
</feature>
<dbReference type="RefSeq" id="WP_198686956.1">
    <property type="nucleotide sequence ID" value="NZ_JAEIJD010000017.1"/>
</dbReference>
<reference evidence="2" key="1">
    <citation type="submission" date="2020-12" db="EMBL/GenBank/DDBJ databases">
        <title>Pontibaca salina gen. nov., sp. nov., isolated from marine sediment.</title>
        <authorList>
            <person name="Bo J."/>
            <person name="Wang S."/>
            <person name="Song X."/>
            <person name="Du Z."/>
        </authorList>
    </citation>
    <scope>NUCLEOTIDE SEQUENCE</scope>
    <source>
        <strain evidence="2">S1109L</strain>
    </source>
</reference>
<feature type="compositionally biased region" description="Basic and acidic residues" evidence="1">
    <location>
        <begin position="1"/>
        <end position="14"/>
    </location>
</feature>
<evidence type="ECO:0000256" key="1">
    <source>
        <dbReference type="SAM" id="MobiDB-lite"/>
    </source>
</evidence>
<dbReference type="EMBL" id="JAEIJD010000017">
    <property type="protein sequence ID" value="MBI6630930.1"/>
    <property type="molecule type" value="Genomic_DNA"/>
</dbReference>
<proteinExistence type="predicted"/>
<dbReference type="Proteomes" id="UP000613255">
    <property type="component" value="Unassembled WGS sequence"/>
</dbReference>
<feature type="region of interest" description="Disordered" evidence="1">
    <location>
        <begin position="182"/>
        <end position="208"/>
    </location>
</feature>
<keyword evidence="3" id="KW-1185">Reference proteome</keyword>
<gene>
    <name evidence="2" type="ORF">JAO82_13685</name>
</gene>
<sequence>MTDKRDRLNDETRRSLKTPPPDWERDESMEEFVNDGREYLDRETLQRFLSDLARLGARYGVELVPDADSGVMRLAPLSPEQGGYLAERIDDGPRVLSSYGNDVQWEDPTNDIVGDSFHPIAREQRARIWLEENAEALDCANSDWFRKLSTLYQHASDPDHRNDDETERLRELLAKRRRGRFVSTKEAERRTRQMIARKRRSKGLRDDD</sequence>